<dbReference type="EMBL" id="VYZN01000001">
    <property type="protein sequence ID" value="KAE9544516.1"/>
    <property type="molecule type" value="Genomic_DNA"/>
</dbReference>
<reference evidence="2 3" key="1">
    <citation type="submission" date="2019-08" db="EMBL/GenBank/DDBJ databases">
        <title>The genome of the soybean aphid Biotype 1, its phylome, world population structure and adaptation to the North American continent.</title>
        <authorList>
            <person name="Giordano R."/>
            <person name="Donthu R.K."/>
            <person name="Hernandez A.G."/>
            <person name="Wright C.L."/>
            <person name="Zimin A.V."/>
        </authorList>
    </citation>
    <scope>NUCLEOTIDE SEQUENCE [LARGE SCALE GENOMIC DNA]</scope>
    <source>
        <tissue evidence="2">Whole aphids</tissue>
    </source>
</reference>
<keyword evidence="1" id="KW-0472">Membrane</keyword>
<organism evidence="2 3">
    <name type="scientific">Aphis glycines</name>
    <name type="common">Soybean aphid</name>
    <dbReference type="NCBI Taxonomy" id="307491"/>
    <lineage>
        <taxon>Eukaryota</taxon>
        <taxon>Metazoa</taxon>
        <taxon>Ecdysozoa</taxon>
        <taxon>Arthropoda</taxon>
        <taxon>Hexapoda</taxon>
        <taxon>Insecta</taxon>
        <taxon>Pterygota</taxon>
        <taxon>Neoptera</taxon>
        <taxon>Paraneoptera</taxon>
        <taxon>Hemiptera</taxon>
        <taxon>Sternorrhyncha</taxon>
        <taxon>Aphidomorpha</taxon>
        <taxon>Aphidoidea</taxon>
        <taxon>Aphididae</taxon>
        <taxon>Aphidini</taxon>
        <taxon>Aphis</taxon>
        <taxon>Aphis</taxon>
    </lineage>
</organism>
<keyword evidence="1" id="KW-0812">Transmembrane</keyword>
<evidence type="ECO:0000256" key="1">
    <source>
        <dbReference type="SAM" id="Phobius"/>
    </source>
</evidence>
<sequence>MYLDLHNYKGMFNSKYLVWSFTSMTSHMISHFAKFYASIITYCTFMWFFMGMLIPNMSNKFSCNMNNCNYFVSKKSVLNMHLDNFDIDMVLFHKSLETTFTNSTLMRTFFRMRLHMTRQQISNWIFPIIEIIYIASIGIIWIMFLLYFHHFCHFVVLLHKVHNCWFQHQLEQELLFDTHYHLLKQQSKIPNIILLFVLVLLRNFVYQLYFHCQRLKPPTLCESHQ</sequence>
<keyword evidence="1" id="KW-1133">Transmembrane helix</keyword>
<comment type="caution">
    <text evidence="2">The sequence shown here is derived from an EMBL/GenBank/DDBJ whole genome shotgun (WGS) entry which is preliminary data.</text>
</comment>
<evidence type="ECO:0000313" key="2">
    <source>
        <dbReference type="EMBL" id="KAE9544516.1"/>
    </source>
</evidence>
<feature type="transmembrane region" description="Helical" evidence="1">
    <location>
        <begin position="189"/>
        <end position="209"/>
    </location>
</feature>
<protein>
    <submittedName>
        <fullName evidence="2">Uncharacterized protein</fullName>
    </submittedName>
</protein>
<evidence type="ECO:0000313" key="3">
    <source>
        <dbReference type="Proteomes" id="UP000475862"/>
    </source>
</evidence>
<feature type="transmembrane region" description="Helical" evidence="1">
    <location>
        <begin position="121"/>
        <end position="148"/>
    </location>
</feature>
<gene>
    <name evidence="2" type="ORF">AGLY_000057</name>
</gene>
<dbReference type="Proteomes" id="UP000475862">
    <property type="component" value="Unassembled WGS sequence"/>
</dbReference>
<name>A0A6G0U8G7_APHGL</name>
<keyword evidence="3" id="KW-1185">Reference proteome</keyword>
<accession>A0A6G0U8G7</accession>
<feature type="transmembrane region" description="Helical" evidence="1">
    <location>
        <begin position="35"/>
        <end position="55"/>
    </location>
</feature>
<proteinExistence type="predicted"/>
<dbReference type="AlphaFoldDB" id="A0A6G0U8G7"/>